<feature type="compositionally biased region" description="Polar residues" evidence="1">
    <location>
        <begin position="145"/>
        <end position="154"/>
    </location>
</feature>
<feature type="region of interest" description="Disordered" evidence="1">
    <location>
        <begin position="49"/>
        <end position="84"/>
    </location>
</feature>
<dbReference type="AlphaFoldDB" id="U5EPD8"/>
<feature type="compositionally biased region" description="Basic and acidic residues" evidence="1">
    <location>
        <begin position="9"/>
        <end position="23"/>
    </location>
</feature>
<proteinExistence type="evidence at transcript level"/>
<feature type="non-terminal residue" evidence="2">
    <location>
        <position position="1"/>
    </location>
</feature>
<organism evidence="2">
    <name type="scientific">Corethrella appendiculata</name>
    <dbReference type="NCBI Taxonomy" id="1370023"/>
    <lineage>
        <taxon>Eukaryota</taxon>
        <taxon>Metazoa</taxon>
        <taxon>Ecdysozoa</taxon>
        <taxon>Arthropoda</taxon>
        <taxon>Hexapoda</taxon>
        <taxon>Insecta</taxon>
        <taxon>Pterygota</taxon>
        <taxon>Neoptera</taxon>
        <taxon>Endopterygota</taxon>
        <taxon>Diptera</taxon>
        <taxon>Nematocera</taxon>
        <taxon>Culicoidea</taxon>
        <taxon>Chaoboridae</taxon>
        <taxon>Corethrella</taxon>
    </lineage>
</organism>
<dbReference type="EMBL" id="GANO01004741">
    <property type="protein sequence ID" value="JAB55130.1"/>
    <property type="molecule type" value="mRNA"/>
</dbReference>
<sequence>SNASGSPKLNRDEKRRQEIEALKKSLPKLKTDSLNSTTDDDFVLVENLTPKLSTKMDHGTKTVKQESPLSTTPPDQKPPTMSEQKYMNMKKLIDSIDDDLEFGDSDFDRLVEDSPIRQVQKLEKLFLPKQVPAAATVQRDKKTEIGTSKTTSPKTTERKEIVQETKAGNTFTKNYENKNQEKTSPKVKLSPKQSPKMKQKLEKPPSPKSNKTKMFEVVDDLDAIDVDFTDDIDFDHLLDSPTKPSSKKVSPKSSPKSRNKNASGKLNN</sequence>
<feature type="non-terminal residue" evidence="2">
    <location>
        <position position="268"/>
    </location>
</feature>
<evidence type="ECO:0000256" key="1">
    <source>
        <dbReference type="SAM" id="MobiDB-lite"/>
    </source>
</evidence>
<feature type="region of interest" description="Disordered" evidence="1">
    <location>
        <begin position="234"/>
        <end position="268"/>
    </location>
</feature>
<reference evidence="2" key="1">
    <citation type="journal article" date="2014" name="Insect Biochem. Mol. Biol.">
        <title>An insight into the sialome of the frog biting fly, Corethrella appendiculata.</title>
        <authorList>
            <person name="Ribeiro J.M.C."/>
            <person name="Chagas A.C."/>
            <person name="Pham V.M."/>
            <person name="Lounibos L.P."/>
            <person name="Calvo E."/>
        </authorList>
    </citation>
    <scope>NUCLEOTIDE SEQUENCE</scope>
    <source>
        <tissue evidence="2">Salivary glands</tissue>
    </source>
</reference>
<feature type="compositionally biased region" description="Basic and acidic residues" evidence="1">
    <location>
        <begin position="175"/>
        <end position="184"/>
    </location>
</feature>
<protein>
    <submittedName>
        <fullName evidence="2">Uncharacterized protein</fullName>
    </submittedName>
</protein>
<feature type="region of interest" description="Disordered" evidence="1">
    <location>
        <begin position="1"/>
        <end position="37"/>
    </location>
</feature>
<feature type="compositionally biased region" description="Polar residues" evidence="1">
    <location>
        <begin position="65"/>
        <end position="84"/>
    </location>
</feature>
<feature type="compositionally biased region" description="Basic and acidic residues" evidence="1">
    <location>
        <begin position="54"/>
        <end position="64"/>
    </location>
</feature>
<accession>U5EPD8</accession>
<feature type="region of interest" description="Disordered" evidence="1">
    <location>
        <begin position="133"/>
        <end position="214"/>
    </location>
</feature>
<name>U5EPD8_9DIPT</name>
<evidence type="ECO:0000313" key="2">
    <source>
        <dbReference type="EMBL" id="JAB55130.1"/>
    </source>
</evidence>
<feature type="compositionally biased region" description="Basic residues" evidence="1">
    <location>
        <begin position="245"/>
        <end position="259"/>
    </location>
</feature>